<dbReference type="InterPro" id="IPR003819">
    <property type="entry name" value="TauD/TfdA-like"/>
</dbReference>
<dbReference type="AlphaFoldDB" id="A0A6P5AFA6"/>
<dbReference type="RefSeq" id="XP_019640501.1">
    <property type="nucleotide sequence ID" value="XM_019784942.1"/>
</dbReference>
<accession>A0A6P5AFA6</accession>
<dbReference type="GO" id="GO:0016491">
    <property type="term" value="F:oxidoreductase activity"/>
    <property type="evidence" value="ECO:0007669"/>
    <property type="project" value="UniProtKB-KW"/>
</dbReference>
<keyword evidence="3" id="KW-1185">Reference proteome</keyword>
<dbReference type="InterPro" id="IPR050411">
    <property type="entry name" value="AlphaKG_dependent_hydroxylases"/>
</dbReference>
<proteinExistence type="predicted"/>
<reference evidence="4" key="1">
    <citation type="submission" date="2025-08" db="UniProtKB">
        <authorList>
            <consortium name="RefSeq"/>
        </authorList>
    </citation>
    <scope>IDENTIFICATION</scope>
    <source>
        <tissue evidence="4">Gonad</tissue>
    </source>
</reference>
<evidence type="ECO:0000313" key="4">
    <source>
        <dbReference type="RefSeq" id="XP_019640501.1"/>
    </source>
</evidence>
<dbReference type="OrthoDB" id="408743at2759"/>
<dbReference type="Gene3D" id="3.60.130.10">
    <property type="entry name" value="Clavaminate synthase-like"/>
    <property type="match status" value="1"/>
</dbReference>
<organism evidence="3 4">
    <name type="scientific">Branchiostoma belcheri</name>
    <name type="common">Amphioxus</name>
    <dbReference type="NCBI Taxonomy" id="7741"/>
    <lineage>
        <taxon>Eukaryota</taxon>
        <taxon>Metazoa</taxon>
        <taxon>Chordata</taxon>
        <taxon>Cephalochordata</taxon>
        <taxon>Leptocardii</taxon>
        <taxon>Amphioxiformes</taxon>
        <taxon>Branchiostomatidae</taxon>
        <taxon>Branchiostoma</taxon>
    </lineage>
</organism>
<name>A0A6P5AFA6_BRABE</name>
<dbReference type="PANTHER" id="PTHR10696:SF21">
    <property type="entry name" value="TAUD_TFDA-LIKE DOMAIN-CONTAINING PROTEIN"/>
    <property type="match status" value="1"/>
</dbReference>
<dbReference type="Pfam" id="PF02668">
    <property type="entry name" value="TauD"/>
    <property type="match status" value="1"/>
</dbReference>
<evidence type="ECO:0000313" key="3">
    <source>
        <dbReference type="Proteomes" id="UP000515135"/>
    </source>
</evidence>
<feature type="domain" description="TauD/TfdA-like" evidence="2">
    <location>
        <begin position="82"/>
        <end position="378"/>
    </location>
</feature>
<dbReference type="SUPFAM" id="SSF51197">
    <property type="entry name" value="Clavaminate synthase-like"/>
    <property type="match status" value="1"/>
</dbReference>
<keyword evidence="1" id="KW-0560">Oxidoreductase</keyword>
<evidence type="ECO:0000256" key="1">
    <source>
        <dbReference type="ARBA" id="ARBA00023002"/>
    </source>
</evidence>
<dbReference type="GeneID" id="109482250"/>
<sequence>MIKSWIHHLKRVYSACSYRSFCSKPRAAAATPTLLETAADWSSQPPAPLRGRRFLVGSGSPGVPEVLPPPREGFPPVYVPAEISQFSPEDWAVAARDVVRRVVDGGVGAALFRGLPLHTAKDFSRYLATRVVNEGSGGAVSWSASSHSKGLFKTASDEPPLTSIEPHNEMCYTHYYPEKILFFCQRPADPGQGGETVMLDAREVLRNLDSAVVDKFRTLGIRYVRYMPENGNFFHGYNSWKETFRTDSRDDVEKYMKSRGMAWQWGEDGSLTWWHNLPAMKLYKGEWLWFCQPTGCNADFITALPDYDSSRPVPSHLNPFNSQYGDGSDIEPEVLQHIRDVTWQAAVGFQMKRRDVLVLNNMYIQHGRLGYTGDRKVLVYLAEPNA</sequence>
<dbReference type="PANTHER" id="PTHR10696">
    <property type="entry name" value="GAMMA-BUTYROBETAINE HYDROXYLASE-RELATED"/>
    <property type="match status" value="1"/>
</dbReference>
<gene>
    <name evidence="4" type="primary">LOC109482250</name>
</gene>
<protein>
    <submittedName>
        <fullName evidence="4">Clavaminate synthase-like protein At3g21360</fullName>
    </submittedName>
</protein>
<evidence type="ECO:0000259" key="2">
    <source>
        <dbReference type="Pfam" id="PF02668"/>
    </source>
</evidence>
<dbReference type="KEGG" id="bbel:109482250"/>
<dbReference type="InterPro" id="IPR042098">
    <property type="entry name" value="TauD-like_sf"/>
</dbReference>
<dbReference type="Proteomes" id="UP000515135">
    <property type="component" value="Unplaced"/>
</dbReference>